<protein>
    <submittedName>
        <fullName evidence="3">934_t:CDS:1</fullName>
    </submittedName>
</protein>
<organism evidence="3 4">
    <name type="scientific">Ambispora gerdemannii</name>
    <dbReference type="NCBI Taxonomy" id="144530"/>
    <lineage>
        <taxon>Eukaryota</taxon>
        <taxon>Fungi</taxon>
        <taxon>Fungi incertae sedis</taxon>
        <taxon>Mucoromycota</taxon>
        <taxon>Glomeromycotina</taxon>
        <taxon>Glomeromycetes</taxon>
        <taxon>Archaeosporales</taxon>
        <taxon>Ambisporaceae</taxon>
        <taxon>Ambispora</taxon>
    </lineage>
</organism>
<feature type="non-terminal residue" evidence="3">
    <location>
        <position position="1"/>
    </location>
</feature>
<evidence type="ECO:0000256" key="1">
    <source>
        <dbReference type="SAM" id="Coils"/>
    </source>
</evidence>
<keyword evidence="4" id="KW-1185">Reference proteome</keyword>
<evidence type="ECO:0000256" key="2">
    <source>
        <dbReference type="SAM" id="MobiDB-lite"/>
    </source>
</evidence>
<proteinExistence type="predicted"/>
<dbReference type="Pfam" id="PF13920">
    <property type="entry name" value="zf-C3HC4_3"/>
    <property type="match status" value="1"/>
</dbReference>
<feature type="coiled-coil region" evidence="1">
    <location>
        <begin position="159"/>
        <end position="263"/>
    </location>
</feature>
<feature type="region of interest" description="Disordered" evidence="2">
    <location>
        <begin position="54"/>
        <end position="105"/>
    </location>
</feature>
<dbReference type="OrthoDB" id="1711136at2759"/>
<dbReference type="InterPro" id="IPR013083">
    <property type="entry name" value="Znf_RING/FYVE/PHD"/>
</dbReference>
<comment type="caution">
    <text evidence="3">The sequence shown here is derived from an EMBL/GenBank/DDBJ whole genome shotgun (WGS) entry which is preliminary data.</text>
</comment>
<dbReference type="Proteomes" id="UP000789831">
    <property type="component" value="Unassembled WGS sequence"/>
</dbReference>
<keyword evidence="1" id="KW-0175">Coiled coil</keyword>
<accession>A0A9N8YWA8</accession>
<name>A0A9N8YWA8_9GLOM</name>
<evidence type="ECO:0000313" key="3">
    <source>
        <dbReference type="EMBL" id="CAG8459966.1"/>
    </source>
</evidence>
<dbReference type="EMBL" id="CAJVPL010000174">
    <property type="protein sequence ID" value="CAG8459966.1"/>
    <property type="molecule type" value="Genomic_DNA"/>
</dbReference>
<feature type="compositionally biased region" description="Basic and acidic residues" evidence="2">
    <location>
        <begin position="91"/>
        <end position="101"/>
    </location>
</feature>
<feature type="compositionally biased region" description="Polar residues" evidence="2">
    <location>
        <begin position="79"/>
        <end position="90"/>
    </location>
</feature>
<sequence length="311" mass="36427">DDNVYYNKDTPWKLKDARYTQMGRYSLQSNINQPGDGNVYYNKDTSLNQKRNSYRQENQMDGSSRHPYFPPIREKSDVLQGSRSNQYSQEKPQRNGYETDKSLWNGYGAEKSGKSVFRPHQDSTLEQQPQNLCLTYDKFSQTMPASISKDPPLITVEKIDQLLEEKQKLLLTINRLETQHKNLESKFDELFIRKQQTEKDNQQLKDQRDSLINERKSEHHLRQSSQRRNINLGTNAQDLKLTLEKLQIQFDEAQEENRSTNTKCRVCSVETITHAILPCYHFVMCEKCAQAAKKCCVCEKQKEGIARFYYG</sequence>
<gene>
    <name evidence="3" type="ORF">AGERDE_LOCUS2199</name>
</gene>
<dbReference type="AlphaFoldDB" id="A0A9N8YWA8"/>
<reference evidence="3" key="1">
    <citation type="submission" date="2021-06" db="EMBL/GenBank/DDBJ databases">
        <authorList>
            <person name="Kallberg Y."/>
            <person name="Tangrot J."/>
            <person name="Rosling A."/>
        </authorList>
    </citation>
    <scope>NUCLEOTIDE SEQUENCE</scope>
    <source>
        <strain evidence="3">MT106</strain>
    </source>
</reference>
<dbReference type="Gene3D" id="3.30.40.10">
    <property type="entry name" value="Zinc/RING finger domain, C3HC4 (zinc finger)"/>
    <property type="match status" value="1"/>
</dbReference>
<evidence type="ECO:0000313" key="4">
    <source>
        <dbReference type="Proteomes" id="UP000789831"/>
    </source>
</evidence>